<evidence type="ECO:0000313" key="2">
    <source>
        <dbReference type="Proteomes" id="UP001454036"/>
    </source>
</evidence>
<reference evidence="1 2" key="1">
    <citation type="submission" date="2024-01" db="EMBL/GenBank/DDBJ databases">
        <title>The complete chloroplast genome sequence of Lithospermum erythrorhizon: insights into the phylogenetic relationship among Boraginaceae species and the maternal lineages of purple gromwells.</title>
        <authorList>
            <person name="Okada T."/>
            <person name="Watanabe K."/>
        </authorList>
    </citation>
    <scope>NUCLEOTIDE SEQUENCE [LARGE SCALE GENOMIC DNA]</scope>
</reference>
<name>A0AAV3RDJ1_LITER</name>
<evidence type="ECO:0000313" key="1">
    <source>
        <dbReference type="EMBL" id="GAA0174479.1"/>
    </source>
</evidence>
<protein>
    <submittedName>
        <fullName evidence="1">Uncharacterized protein</fullName>
    </submittedName>
</protein>
<gene>
    <name evidence="1" type="ORF">LIER_27864</name>
</gene>
<dbReference type="AlphaFoldDB" id="A0AAV3RDJ1"/>
<proteinExistence type="predicted"/>
<dbReference type="Proteomes" id="UP001454036">
    <property type="component" value="Unassembled WGS sequence"/>
</dbReference>
<keyword evidence="2" id="KW-1185">Reference proteome</keyword>
<organism evidence="1 2">
    <name type="scientific">Lithospermum erythrorhizon</name>
    <name type="common">Purple gromwell</name>
    <name type="synonym">Lithospermum officinale var. erythrorhizon</name>
    <dbReference type="NCBI Taxonomy" id="34254"/>
    <lineage>
        <taxon>Eukaryota</taxon>
        <taxon>Viridiplantae</taxon>
        <taxon>Streptophyta</taxon>
        <taxon>Embryophyta</taxon>
        <taxon>Tracheophyta</taxon>
        <taxon>Spermatophyta</taxon>
        <taxon>Magnoliopsida</taxon>
        <taxon>eudicotyledons</taxon>
        <taxon>Gunneridae</taxon>
        <taxon>Pentapetalae</taxon>
        <taxon>asterids</taxon>
        <taxon>lamiids</taxon>
        <taxon>Boraginales</taxon>
        <taxon>Boraginaceae</taxon>
        <taxon>Boraginoideae</taxon>
        <taxon>Lithospermeae</taxon>
        <taxon>Lithospermum</taxon>
    </lineage>
</organism>
<comment type="caution">
    <text evidence="1">The sequence shown here is derived from an EMBL/GenBank/DDBJ whole genome shotgun (WGS) entry which is preliminary data.</text>
</comment>
<sequence length="200" mass="22421">MVRGGILRDNPSPSSYRQPSSVRVIDTTTLCQEEANDDVFREIDEYPAKPIAPNLFTAKHRPFDTLLATKGGGQMSKNFLADARPNKFHSNIFNGKWFFIRGGMGPRVPIRWTALKEVGSLFVRDSTFIKSQIQALREAIPVNPSWNAYYEESALILTGLIHDKMYNPRSNPPVTWGTNVISAFLYSSSSTNSFPLVSFS</sequence>
<dbReference type="EMBL" id="BAABME010009096">
    <property type="protein sequence ID" value="GAA0174479.1"/>
    <property type="molecule type" value="Genomic_DNA"/>
</dbReference>
<accession>A0AAV3RDJ1</accession>